<keyword evidence="2" id="KW-0862">Zinc</keyword>
<feature type="domain" description="Peptidase M12A" evidence="3">
    <location>
        <begin position="1"/>
        <end position="173"/>
    </location>
</feature>
<comment type="cofactor">
    <cofactor evidence="2">
        <name>Zn(2+)</name>
        <dbReference type="ChEBI" id="CHEBI:29105"/>
    </cofactor>
    <text evidence="2">Binds 1 zinc ion per subunit.</text>
</comment>
<dbReference type="Pfam" id="PF01400">
    <property type="entry name" value="Astacin"/>
    <property type="match status" value="1"/>
</dbReference>
<evidence type="ECO:0000313" key="4">
    <source>
        <dbReference type="EMBL" id="MPC08761.1"/>
    </source>
</evidence>
<dbReference type="EMBL" id="VSRR010000043">
    <property type="protein sequence ID" value="MPC08761.1"/>
    <property type="molecule type" value="Genomic_DNA"/>
</dbReference>
<dbReference type="Gene3D" id="3.40.390.10">
    <property type="entry name" value="Collagenase (Catalytic Domain)"/>
    <property type="match status" value="1"/>
</dbReference>
<proteinExistence type="predicted"/>
<evidence type="ECO:0000256" key="1">
    <source>
        <dbReference type="PROSITE-ProRule" id="PRU01211"/>
    </source>
</evidence>
<dbReference type="Proteomes" id="UP000324222">
    <property type="component" value="Unassembled WGS sequence"/>
</dbReference>
<dbReference type="PANTHER" id="PTHR10127:SF850">
    <property type="entry name" value="METALLOENDOPEPTIDASE"/>
    <property type="match status" value="1"/>
</dbReference>
<dbReference type="GO" id="GO:0006508">
    <property type="term" value="P:proteolysis"/>
    <property type="evidence" value="ECO:0007669"/>
    <property type="project" value="UniProtKB-KW"/>
</dbReference>
<keyword evidence="2 4" id="KW-0645">Protease</keyword>
<dbReference type="OrthoDB" id="291007at2759"/>
<dbReference type="PANTHER" id="PTHR10127">
    <property type="entry name" value="DISCOIDIN, CUB, EGF, LAMININ , AND ZINC METALLOPROTEASE DOMAIN CONTAINING"/>
    <property type="match status" value="1"/>
</dbReference>
<name>A0A5B7CJ24_PORTR</name>
<dbReference type="GO" id="GO:0046872">
    <property type="term" value="F:metal ion binding"/>
    <property type="evidence" value="ECO:0007669"/>
    <property type="project" value="UniProtKB-KW"/>
</dbReference>
<dbReference type="PROSITE" id="PS51864">
    <property type="entry name" value="ASTACIN"/>
    <property type="match status" value="1"/>
</dbReference>
<keyword evidence="2" id="KW-0482">Metalloprotease</keyword>
<evidence type="ECO:0000259" key="3">
    <source>
        <dbReference type="PROSITE" id="PS51864"/>
    </source>
</evidence>
<keyword evidence="2" id="KW-0479">Metal-binding</keyword>
<comment type="caution">
    <text evidence="1">Lacks conserved residue(s) required for the propagation of feature annotation.</text>
</comment>
<dbReference type="InterPro" id="IPR024079">
    <property type="entry name" value="MetalloPept_cat_dom_sf"/>
</dbReference>
<dbReference type="PRINTS" id="PR00480">
    <property type="entry name" value="ASTACIN"/>
</dbReference>
<keyword evidence="2" id="KW-0378">Hydrolase</keyword>
<dbReference type="SUPFAM" id="SSF55486">
    <property type="entry name" value="Metalloproteases ('zincins'), catalytic domain"/>
    <property type="match status" value="1"/>
</dbReference>
<keyword evidence="5" id="KW-1185">Reference proteome</keyword>
<dbReference type="InterPro" id="IPR001506">
    <property type="entry name" value="Peptidase_M12A"/>
</dbReference>
<organism evidence="4 5">
    <name type="scientific">Portunus trituberculatus</name>
    <name type="common">Swimming crab</name>
    <name type="synonym">Neptunus trituberculatus</name>
    <dbReference type="NCBI Taxonomy" id="210409"/>
    <lineage>
        <taxon>Eukaryota</taxon>
        <taxon>Metazoa</taxon>
        <taxon>Ecdysozoa</taxon>
        <taxon>Arthropoda</taxon>
        <taxon>Crustacea</taxon>
        <taxon>Multicrustacea</taxon>
        <taxon>Malacostraca</taxon>
        <taxon>Eumalacostraca</taxon>
        <taxon>Eucarida</taxon>
        <taxon>Decapoda</taxon>
        <taxon>Pleocyemata</taxon>
        <taxon>Brachyura</taxon>
        <taxon>Eubrachyura</taxon>
        <taxon>Portunoidea</taxon>
        <taxon>Portunidae</taxon>
        <taxon>Portuninae</taxon>
        <taxon>Portunus</taxon>
    </lineage>
</organism>
<dbReference type="AlphaFoldDB" id="A0A5B7CJ24"/>
<protein>
    <recommendedName>
        <fullName evidence="2">Metalloendopeptidase</fullName>
        <ecNumber evidence="2">3.4.24.-</ecNumber>
    </recommendedName>
</protein>
<comment type="caution">
    <text evidence="4">The sequence shown here is derived from an EMBL/GenBank/DDBJ whole genome shotgun (WGS) entry which is preliminary data.</text>
</comment>
<evidence type="ECO:0000256" key="2">
    <source>
        <dbReference type="RuleBase" id="RU361183"/>
    </source>
</evidence>
<evidence type="ECO:0000313" key="5">
    <source>
        <dbReference type="Proteomes" id="UP000324222"/>
    </source>
</evidence>
<sequence>MTYWMLHTCIKFMEVRDPTGPHLRLVRGTLCRSAIGRVSKTGQDVVIGPGCRKFGRIVRLLARALGWYDEHNRPDRDLYVHVNEENVVPFLRYRLSKVPSQLVTNFGLSYDLTSLMHADAQPFAPTEPLSIPHPLAKWIQACGLTEERCSKEGYTKWDCSCVCPAGTSGSRCENVTGQYYDIWCVKWIRAPQCYTPVITFHAFHLYGRNTYRDDRPLCYLDFLEIRSHNLYSGEV</sequence>
<reference evidence="4 5" key="1">
    <citation type="submission" date="2019-05" db="EMBL/GenBank/DDBJ databases">
        <title>Another draft genome of Portunus trituberculatus and its Hox gene families provides insights of decapod evolution.</title>
        <authorList>
            <person name="Jeong J.-H."/>
            <person name="Song I."/>
            <person name="Kim S."/>
            <person name="Choi T."/>
            <person name="Kim D."/>
            <person name="Ryu S."/>
            <person name="Kim W."/>
        </authorList>
    </citation>
    <scope>NUCLEOTIDE SEQUENCE [LARGE SCALE GENOMIC DNA]</scope>
    <source>
        <tissue evidence="4">Muscle</tissue>
    </source>
</reference>
<dbReference type="GO" id="GO:0004222">
    <property type="term" value="F:metalloendopeptidase activity"/>
    <property type="evidence" value="ECO:0007669"/>
    <property type="project" value="UniProtKB-UniRule"/>
</dbReference>
<accession>A0A5B7CJ24</accession>
<gene>
    <name evidence="4" type="primary">BP10</name>
    <name evidence="4" type="ORF">E2C01_001354</name>
</gene>
<dbReference type="EC" id="3.4.24.-" evidence="2"/>